<sequence>MRVQICSKCKQPMKGHICPLWNEPSARSKRQRSDESDSQSLQDNVSPPAAIPQLQPNSTYAQDVSETVNKVAPIQSGFEEVKQPSPIHSEHSTNPLFQNTIHHPLNGSNHGPQVVEYSAVGENYQKKMEKYGEMSEGLMQRAAQIYKEDRAMIILYVTSTDPYQNAIKRFVSEPLKAETSSFQMVDRGALELIETCKNSLTASRDELLEILNERNRELAESRREIDQLKREISKLPSLK</sequence>
<evidence type="ECO:0000313" key="3">
    <source>
        <dbReference type="EMBL" id="KAK9763768.1"/>
    </source>
</evidence>
<keyword evidence="4" id="KW-1185">Reference proteome</keyword>
<protein>
    <submittedName>
        <fullName evidence="3">Uncharacterized protein</fullName>
    </submittedName>
</protein>
<proteinExistence type="predicted"/>
<gene>
    <name evidence="3" type="ORF">K7432_009267</name>
</gene>
<feature type="coiled-coil region" evidence="1">
    <location>
        <begin position="204"/>
        <end position="231"/>
    </location>
</feature>
<name>A0ABR2WQG6_9FUNG</name>
<keyword evidence="1" id="KW-0175">Coiled coil</keyword>
<evidence type="ECO:0000313" key="4">
    <source>
        <dbReference type="Proteomes" id="UP001479436"/>
    </source>
</evidence>
<dbReference type="Proteomes" id="UP001479436">
    <property type="component" value="Unassembled WGS sequence"/>
</dbReference>
<comment type="caution">
    <text evidence="3">The sequence shown here is derived from an EMBL/GenBank/DDBJ whole genome shotgun (WGS) entry which is preliminary data.</text>
</comment>
<accession>A0ABR2WQG6</accession>
<reference evidence="3 4" key="1">
    <citation type="submission" date="2023-04" db="EMBL/GenBank/DDBJ databases">
        <title>Genome of Basidiobolus ranarum AG-B5.</title>
        <authorList>
            <person name="Stajich J.E."/>
            <person name="Carter-House D."/>
            <person name="Gryganskyi A."/>
        </authorList>
    </citation>
    <scope>NUCLEOTIDE SEQUENCE [LARGE SCALE GENOMIC DNA]</scope>
    <source>
        <strain evidence="3 4">AG-B5</strain>
    </source>
</reference>
<evidence type="ECO:0000256" key="1">
    <source>
        <dbReference type="SAM" id="Coils"/>
    </source>
</evidence>
<dbReference type="EMBL" id="JASJQH010000560">
    <property type="protein sequence ID" value="KAK9763768.1"/>
    <property type="molecule type" value="Genomic_DNA"/>
</dbReference>
<organism evidence="3 4">
    <name type="scientific">Basidiobolus ranarum</name>
    <dbReference type="NCBI Taxonomy" id="34480"/>
    <lineage>
        <taxon>Eukaryota</taxon>
        <taxon>Fungi</taxon>
        <taxon>Fungi incertae sedis</taxon>
        <taxon>Zoopagomycota</taxon>
        <taxon>Entomophthoromycotina</taxon>
        <taxon>Basidiobolomycetes</taxon>
        <taxon>Basidiobolales</taxon>
        <taxon>Basidiobolaceae</taxon>
        <taxon>Basidiobolus</taxon>
    </lineage>
</organism>
<feature type="region of interest" description="Disordered" evidence="2">
    <location>
        <begin position="17"/>
        <end position="55"/>
    </location>
</feature>
<evidence type="ECO:0000256" key="2">
    <source>
        <dbReference type="SAM" id="MobiDB-lite"/>
    </source>
</evidence>